<accession>A0A151ZBX3</accession>
<dbReference type="Proteomes" id="UP000076078">
    <property type="component" value="Unassembled WGS sequence"/>
</dbReference>
<protein>
    <submittedName>
        <fullName evidence="1">Uncharacterized protein</fullName>
    </submittedName>
</protein>
<dbReference type="AlphaFoldDB" id="A0A151ZBX3"/>
<dbReference type="FunCoup" id="A0A151ZBX3">
    <property type="interactions" value="15"/>
</dbReference>
<proteinExistence type="predicted"/>
<organism evidence="1 2">
    <name type="scientific">Tieghemostelium lacteum</name>
    <name type="common">Slime mold</name>
    <name type="synonym">Dictyostelium lacteum</name>
    <dbReference type="NCBI Taxonomy" id="361077"/>
    <lineage>
        <taxon>Eukaryota</taxon>
        <taxon>Amoebozoa</taxon>
        <taxon>Evosea</taxon>
        <taxon>Eumycetozoa</taxon>
        <taxon>Dictyostelia</taxon>
        <taxon>Dictyosteliales</taxon>
        <taxon>Raperosteliaceae</taxon>
        <taxon>Tieghemostelium</taxon>
    </lineage>
</organism>
<dbReference type="Gene3D" id="3.80.10.10">
    <property type="entry name" value="Ribonuclease Inhibitor"/>
    <property type="match status" value="1"/>
</dbReference>
<dbReference type="SUPFAM" id="SSF52047">
    <property type="entry name" value="RNI-like"/>
    <property type="match status" value="1"/>
</dbReference>
<gene>
    <name evidence="1" type="ORF">DLAC_08414</name>
</gene>
<evidence type="ECO:0000313" key="2">
    <source>
        <dbReference type="Proteomes" id="UP000076078"/>
    </source>
</evidence>
<keyword evidence="2" id="KW-1185">Reference proteome</keyword>
<evidence type="ECO:0000313" key="1">
    <source>
        <dbReference type="EMBL" id="KYQ91446.1"/>
    </source>
</evidence>
<name>A0A151ZBX3_TIELA</name>
<dbReference type="EMBL" id="LODT01000035">
    <property type="protein sequence ID" value="KYQ91446.1"/>
    <property type="molecule type" value="Genomic_DNA"/>
</dbReference>
<dbReference type="InterPro" id="IPR032675">
    <property type="entry name" value="LRR_dom_sf"/>
</dbReference>
<sequence>MDNIEFPKLLFIKLFKYLQYNYESREINEFKIYKLIRVLNRDYRDNIAPKFKYERDVNSISQLQYLTCLGDTDREMLNISMHVYGITIEDWLELLAQNSNLVPKINSFYFGIHKFPIECFSDHSSDKLPLFLQCRDSLESIETSIQDIHDISMITEIFKDFKRLKYITFNDKKDPNTLSNLQSILILNTLTNFTIQSVKVTEMELKFIIEKTQHITTMVIDKCNILNDQSYLCTSLDLVMDSLSMSKVITNFKFNSVYTYKNYISLKCLVFMLNTNTILKHLFLEGMLFTRPVEDSEDFHIYNNTLHTLDTLNSYLKIDNINSHMGGLEFYWNTKSNLKTLNLTIQFTNPFVKNIRSNFKHFKIQSLVYNNRELNRKMSEWEHLVPILRVNIPTLTHLEIISSNRSLKDDSLSVLFKAISKCKSLTSLDIKPLIHADSVFKLTKLNLTKLNLNVSSQLSFYQKLALVIRENVSIKEISIKDTTSRRPIFEFIQSILSLISHAPLTSISFSLSCNLSNHTDEEIDHLYSQFESTLRGNLYHLTNLNISGLYSYIQFSFKYKIDIESQKYLKFINLLHQLFLIQNTNKL</sequence>
<reference evidence="1 2" key="1">
    <citation type="submission" date="2015-12" db="EMBL/GenBank/DDBJ databases">
        <title>Dictyostelia acquired genes for synthesis and detection of signals that induce cell-type specialization by lateral gene transfer from prokaryotes.</title>
        <authorList>
            <person name="Gloeckner G."/>
            <person name="Schaap P."/>
        </authorList>
    </citation>
    <scope>NUCLEOTIDE SEQUENCE [LARGE SCALE GENOMIC DNA]</scope>
    <source>
        <strain evidence="1 2">TK</strain>
    </source>
</reference>
<dbReference type="InParanoid" id="A0A151ZBX3"/>
<comment type="caution">
    <text evidence="1">The sequence shown here is derived from an EMBL/GenBank/DDBJ whole genome shotgun (WGS) entry which is preliminary data.</text>
</comment>